<feature type="compositionally biased region" description="Basic and acidic residues" evidence="1">
    <location>
        <begin position="38"/>
        <end position="56"/>
    </location>
</feature>
<evidence type="ECO:0000313" key="4">
    <source>
        <dbReference type="Proteomes" id="UP001597237"/>
    </source>
</evidence>
<keyword evidence="2" id="KW-1133">Transmembrane helix</keyword>
<proteinExistence type="predicted"/>
<feature type="region of interest" description="Disordered" evidence="1">
    <location>
        <begin position="36"/>
        <end position="73"/>
    </location>
</feature>
<reference evidence="4" key="1">
    <citation type="journal article" date="2019" name="Int. J. Syst. Evol. Microbiol.">
        <title>The Global Catalogue of Microorganisms (GCM) 10K type strain sequencing project: providing services to taxonomists for standard genome sequencing and annotation.</title>
        <authorList>
            <consortium name="The Broad Institute Genomics Platform"/>
            <consortium name="The Broad Institute Genome Sequencing Center for Infectious Disease"/>
            <person name="Wu L."/>
            <person name="Ma J."/>
        </authorList>
    </citation>
    <scope>NUCLEOTIDE SEQUENCE [LARGE SCALE GENOMIC DNA]</scope>
    <source>
        <strain evidence="4">DFY28</strain>
    </source>
</reference>
<sequence>MLDISSGAFWMLVTVIGVALLGAAIAWGMAYNSRRDRRKDALTEAATREEYDHPNAGDKQGPADPSHRMGAQR</sequence>
<comment type="caution">
    <text evidence="3">The sequence shown here is derived from an EMBL/GenBank/DDBJ whole genome shotgun (WGS) entry which is preliminary data.</text>
</comment>
<keyword evidence="4" id="KW-1185">Reference proteome</keyword>
<accession>A0ABW4N172</accession>
<evidence type="ECO:0000313" key="3">
    <source>
        <dbReference type="EMBL" id="MFD1783783.1"/>
    </source>
</evidence>
<dbReference type="Proteomes" id="UP001597237">
    <property type="component" value="Unassembled WGS sequence"/>
</dbReference>
<dbReference type="EMBL" id="JBHUEY010000001">
    <property type="protein sequence ID" value="MFD1783783.1"/>
    <property type="molecule type" value="Genomic_DNA"/>
</dbReference>
<dbReference type="RefSeq" id="WP_377283025.1">
    <property type="nucleotide sequence ID" value="NZ_JBHRSI010000008.1"/>
</dbReference>
<keyword evidence="2" id="KW-0812">Transmembrane</keyword>
<evidence type="ECO:0000256" key="2">
    <source>
        <dbReference type="SAM" id="Phobius"/>
    </source>
</evidence>
<keyword evidence="2" id="KW-0472">Membrane</keyword>
<gene>
    <name evidence="3" type="ORF">ACFSC0_10290</name>
</gene>
<name>A0ABW4N172_9CAUL</name>
<organism evidence="3 4">
    <name type="scientific">Phenylobacterium terrae</name>
    <dbReference type="NCBI Taxonomy" id="2665495"/>
    <lineage>
        <taxon>Bacteria</taxon>
        <taxon>Pseudomonadati</taxon>
        <taxon>Pseudomonadota</taxon>
        <taxon>Alphaproteobacteria</taxon>
        <taxon>Caulobacterales</taxon>
        <taxon>Caulobacteraceae</taxon>
        <taxon>Phenylobacterium</taxon>
    </lineage>
</organism>
<protein>
    <submittedName>
        <fullName evidence="3">Uncharacterized protein</fullName>
    </submittedName>
</protein>
<feature type="transmembrane region" description="Helical" evidence="2">
    <location>
        <begin position="6"/>
        <end position="30"/>
    </location>
</feature>
<evidence type="ECO:0000256" key="1">
    <source>
        <dbReference type="SAM" id="MobiDB-lite"/>
    </source>
</evidence>